<keyword evidence="6" id="KW-0175">Coiled coil</keyword>
<comment type="caution">
    <text evidence="9">The sequence shown here is derived from an EMBL/GenBank/DDBJ whole genome shotgun (WGS) entry which is preliminary data.</text>
</comment>
<gene>
    <name evidence="9" type="ORF">MKW94_009993</name>
</gene>
<dbReference type="InterPro" id="IPR036855">
    <property type="entry name" value="Znf_CCCH_sf"/>
</dbReference>
<dbReference type="InterPro" id="IPR000571">
    <property type="entry name" value="Znf_CCCH"/>
</dbReference>
<feature type="region of interest" description="Disordered" evidence="7">
    <location>
        <begin position="1"/>
        <end position="22"/>
    </location>
</feature>
<dbReference type="FunFam" id="4.10.1000.10:FF:000002">
    <property type="entry name" value="Zinc finger protein 36, C3H1 type-like 1"/>
    <property type="match status" value="1"/>
</dbReference>
<feature type="zinc finger region" description="C3H1-type" evidence="5">
    <location>
        <begin position="286"/>
        <end position="314"/>
    </location>
</feature>
<dbReference type="PROSITE" id="PS50103">
    <property type="entry name" value="ZF_C3H1"/>
    <property type="match status" value="2"/>
</dbReference>
<proteinExistence type="predicted"/>
<dbReference type="SUPFAM" id="SSF90229">
    <property type="entry name" value="CCCH zinc finger"/>
    <property type="match status" value="2"/>
</dbReference>
<organism evidence="9 10">
    <name type="scientific">Papaver nudicaule</name>
    <name type="common">Iceland poppy</name>
    <dbReference type="NCBI Taxonomy" id="74823"/>
    <lineage>
        <taxon>Eukaryota</taxon>
        <taxon>Viridiplantae</taxon>
        <taxon>Streptophyta</taxon>
        <taxon>Embryophyta</taxon>
        <taxon>Tracheophyta</taxon>
        <taxon>Spermatophyta</taxon>
        <taxon>Magnoliopsida</taxon>
        <taxon>Ranunculales</taxon>
        <taxon>Papaveraceae</taxon>
        <taxon>Papaveroideae</taxon>
        <taxon>Papaver</taxon>
    </lineage>
</organism>
<dbReference type="GO" id="GO:0008270">
    <property type="term" value="F:zinc ion binding"/>
    <property type="evidence" value="ECO:0007669"/>
    <property type="project" value="UniProtKB-KW"/>
</dbReference>
<feature type="zinc finger region" description="C3H1-type" evidence="5">
    <location>
        <begin position="324"/>
        <end position="352"/>
    </location>
</feature>
<keyword evidence="10" id="KW-1185">Reference proteome</keyword>
<evidence type="ECO:0000256" key="6">
    <source>
        <dbReference type="SAM" id="Coils"/>
    </source>
</evidence>
<evidence type="ECO:0000256" key="7">
    <source>
        <dbReference type="SAM" id="MobiDB-lite"/>
    </source>
</evidence>
<dbReference type="GO" id="GO:0003729">
    <property type="term" value="F:mRNA binding"/>
    <property type="evidence" value="ECO:0007669"/>
    <property type="project" value="InterPro"/>
</dbReference>
<feature type="region of interest" description="Disordered" evidence="7">
    <location>
        <begin position="179"/>
        <end position="198"/>
    </location>
</feature>
<feature type="coiled-coil region" evidence="6">
    <location>
        <begin position="125"/>
        <end position="159"/>
    </location>
</feature>
<feature type="domain" description="C3H1-type" evidence="8">
    <location>
        <begin position="324"/>
        <end position="352"/>
    </location>
</feature>
<reference evidence="9" key="1">
    <citation type="submission" date="2022-03" db="EMBL/GenBank/DDBJ databases">
        <title>A functionally conserved STORR gene fusion in Papaver species that diverged 16.8 million years ago.</title>
        <authorList>
            <person name="Catania T."/>
        </authorList>
    </citation>
    <scope>NUCLEOTIDE SEQUENCE</scope>
    <source>
        <strain evidence="9">S-191538</strain>
    </source>
</reference>
<evidence type="ECO:0000313" key="10">
    <source>
        <dbReference type="Proteomes" id="UP001177140"/>
    </source>
</evidence>
<dbReference type="PANTHER" id="PTHR12547:SF162">
    <property type="entry name" value="ZINC FINGER CCCH DOMAIN-CONTAINING PROTEIN 15"/>
    <property type="match status" value="1"/>
</dbReference>
<feature type="compositionally biased region" description="Basic and acidic residues" evidence="7">
    <location>
        <begin position="1"/>
        <end position="12"/>
    </location>
</feature>
<evidence type="ECO:0000256" key="2">
    <source>
        <dbReference type="ARBA" id="ARBA00022737"/>
    </source>
</evidence>
<dbReference type="FunFam" id="4.10.1000.10:FF:000001">
    <property type="entry name" value="zinc finger CCCH domain-containing protein 15-like"/>
    <property type="match status" value="1"/>
</dbReference>
<evidence type="ECO:0000256" key="5">
    <source>
        <dbReference type="PROSITE-ProRule" id="PRU00723"/>
    </source>
</evidence>
<keyword evidence="4 5" id="KW-0862">Zinc</keyword>
<dbReference type="SMART" id="SM00356">
    <property type="entry name" value="ZnF_C3H1"/>
    <property type="match status" value="2"/>
</dbReference>
<dbReference type="EMBL" id="JAJJMA010306105">
    <property type="protein sequence ID" value="MCL7048592.1"/>
    <property type="molecule type" value="Genomic_DNA"/>
</dbReference>
<protein>
    <recommendedName>
        <fullName evidence="8">C3H1-type domain-containing protein</fullName>
    </recommendedName>
</protein>
<feature type="compositionally biased region" description="Low complexity" evidence="7">
    <location>
        <begin position="13"/>
        <end position="22"/>
    </location>
</feature>
<feature type="domain" description="C3H1-type" evidence="8">
    <location>
        <begin position="286"/>
        <end position="314"/>
    </location>
</feature>
<dbReference type="InterPro" id="IPR045877">
    <property type="entry name" value="ZFP36-like"/>
</dbReference>
<keyword evidence="3 5" id="KW-0863">Zinc-finger</keyword>
<dbReference type="AlphaFoldDB" id="A0AA41VW66"/>
<evidence type="ECO:0000259" key="8">
    <source>
        <dbReference type="PROSITE" id="PS50103"/>
    </source>
</evidence>
<dbReference type="Pfam" id="PF00642">
    <property type="entry name" value="zf-CCCH"/>
    <property type="match status" value="1"/>
</dbReference>
<dbReference type="PANTHER" id="PTHR12547">
    <property type="entry name" value="CCCH ZINC FINGER/TIS11-RELATED"/>
    <property type="match status" value="1"/>
</dbReference>
<dbReference type="Gene3D" id="4.10.1000.10">
    <property type="entry name" value="Zinc finger, CCCH-type"/>
    <property type="match status" value="2"/>
</dbReference>
<dbReference type="Proteomes" id="UP001177140">
    <property type="component" value="Unassembled WGS sequence"/>
</dbReference>
<keyword evidence="2" id="KW-0677">Repeat</keyword>
<evidence type="ECO:0000256" key="3">
    <source>
        <dbReference type="ARBA" id="ARBA00022771"/>
    </source>
</evidence>
<accession>A0AA41VW66</accession>
<evidence type="ECO:0000256" key="1">
    <source>
        <dbReference type="ARBA" id="ARBA00022723"/>
    </source>
</evidence>
<feature type="region of interest" description="Disordered" evidence="7">
    <location>
        <begin position="243"/>
        <end position="270"/>
    </location>
</feature>
<evidence type="ECO:0000256" key="4">
    <source>
        <dbReference type="ARBA" id="ARBA00022833"/>
    </source>
</evidence>
<sequence>MEKKNDSSKSRESNSSSSMNSEIIDYYTPIRTQRDFVEFYSSSSSGVKSRFSSQNSSNTPPKSLLCNSVYLTPPSSSSSSTSHEEKYQISKEDRLYLTRVILLYDQLMDQYGLCYSYLKDSSERNDILSQENAALRLINKDLQNQLNLLTESFVNLQKNQIFPSLPIIKDFSTKNNNRVAPSREAPVTSPTSVFGNNGKGFDEKPVKVQLDRVSLPKSISIRSSAYLKMNQLNRLRVSSAPFVPGNAPQVQQPTVPAVDESKKAGVDGKKKEEVDPLELDVYNQGMSKTELCNKWQQTGECPYGVRCQFAHGVCELRPVIRHPRYKTEVCRMVLTGDFCPYGHRCHFRHALTDQEKLTGRTTHA</sequence>
<feature type="compositionally biased region" description="Basic and acidic residues" evidence="7">
    <location>
        <begin position="259"/>
        <end position="270"/>
    </location>
</feature>
<keyword evidence="1 5" id="KW-0479">Metal-binding</keyword>
<evidence type="ECO:0000313" key="9">
    <source>
        <dbReference type="EMBL" id="MCL7048592.1"/>
    </source>
</evidence>
<name>A0AA41VW66_PAPNU</name>